<evidence type="ECO:0000256" key="6">
    <source>
        <dbReference type="ARBA" id="ARBA00023242"/>
    </source>
</evidence>
<evidence type="ECO:0000256" key="4">
    <source>
        <dbReference type="ARBA" id="ARBA00023125"/>
    </source>
</evidence>
<keyword evidence="4" id="KW-0238">DNA-binding</keyword>
<evidence type="ECO:0000256" key="5">
    <source>
        <dbReference type="ARBA" id="ARBA00023163"/>
    </source>
</evidence>
<dbReference type="AlphaFoldDB" id="W4G0F5"/>
<dbReference type="InterPro" id="IPR046347">
    <property type="entry name" value="bZIP_sf"/>
</dbReference>
<dbReference type="Pfam" id="PF00170">
    <property type="entry name" value="bZIP_1"/>
    <property type="match status" value="1"/>
</dbReference>
<dbReference type="STRING" id="112090.W4G0F5"/>
<comment type="subcellular location">
    <subcellularLocation>
        <location evidence="1">Nucleus</location>
    </subcellularLocation>
</comment>
<name>W4G0F5_APHAT</name>
<feature type="region of interest" description="Disordered" evidence="8">
    <location>
        <begin position="67"/>
        <end position="137"/>
    </location>
</feature>
<feature type="region of interest" description="Disordered" evidence="8">
    <location>
        <begin position="260"/>
        <end position="281"/>
    </location>
</feature>
<dbReference type="CDD" id="cd14811">
    <property type="entry name" value="bZIP_u2"/>
    <property type="match status" value="1"/>
</dbReference>
<keyword evidence="6" id="KW-0539">Nucleus</keyword>
<dbReference type="OrthoDB" id="425490at2759"/>
<dbReference type="GO" id="GO:0003677">
    <property type="term" value="F:DNA binding"/>
    <property type="evidence" value="ECO:0007669"/>
    <property type="project" value="UniProtKB-KW"/>
</dbReference>
<dbReference type="SUPFAM" id="SSF57959">
    <property type="entry name" value="Leucine zipper domain"/>
    <property type="match status" value="1"/>
</dbReference>
<accession>W4G0F5</accession>
<feature type="compositionally biased region" description="Low complexity" evidence="8">
    <location>
        <begin position="73"/>
        <end position="85"/>
    </location>
</feature>
<dbReference type="GO" id="GO:0003700">
    <property type="term" value="F:DNA-binding transcription factor activity"/>
    <property type="evidence" value="ECO:0007669"/>
    <property type="project" value="InterPro"/>
</dbReference>
<gene>
    <name evidence="10" type="ORF">H257_12553</name>
</gene>
<feature type="compositionally biased region" description="Basic and acidic residues" evidence="8">
    <location>
        <begin position="114"/>
        <end position="123"/>
    </location>
</feature>
<evidence type="ECO:0000256" key="7">
    <source>
        <dbReference type="SAM" id="Coils"/>
    </source>
</evidence>
<evidence type="ECO:0000256" key="1">
    <source>
        <dbReference type="ARBA" id="ARBA00004123"/>
    </source>
</evidence>
<dbReference type="PANTHER" id="PTHR47416">
    <property type="entry name" value="BASIC-LEUCINE ZIPPER TRANSCRIPTION FACTOR F-RELATED"/>
    <property type="match status" value="1"/>
</dbReference>
<comment type="similarity">
    <text evidence="2">Belongs to the bZIP family.</text>
</comment>
<keyword evidence="7" id="KW-0175">Coiled coil</keyword>
<evidence type="ECO:0000256" key="8">
    <source>
        <dbReference type="SAM" id="MobiDB-lite"/>
    </source>
</evidence>
<dbReference type="GeneID" id="20814549"/>
<dbReference type="PROSITE" id="PS50217">
    <property type="entry name" value="BZIP"/>
    <property type="match status" value="1"/>
</dbReference>
<evidence type="ECO:0000313" key="10">
    <source>
        <dbReference type="EMBL" id="ETV72423.1"/>
    </source>
</evidence>
<dbReference type="SMART" id="SM00338">
    <property type="entry name" value="BRLZ"/>
    <property type="match status" value="1"/>
</dbReference>
<protein>
    <recommendedName>
        <fullName evidence="9">BZIP domain-containing protein</fullName>
    </recommendedName>
</protein>
<sequence length="424" mass="47220">MAAAAINLEEIDEAINFCPEDDDLLDYFLSGPGGADGLLDELTLGAPNEALDVIPTELSSDPIPHDDYGFIVSLPQSSAPHPSQSHSRHISVDTASTTSSVEFDAPDSPSNLAENDHDTEEEKRRKRLERNRISARESRARKKQYLELLKKKVAQLTEDIGSARGRHLESADRTLSSLKAQLVSSLYDKIAHLSPHMPVDPSVLDTLRRGTQLLPLRFGPNSNERRAVVTYRFKQLDSLLLPPYTRFLLWMSNQDDRFYTKSTSPPAPAKKPDEPRKDSVAKKEGLWAALSTELGLTYEQEEKIKGHYRASDSHTAQLERRKIATAVNYLHLLKHNMAERAHAVQSHADKIQGMLTPDQTVRFHKWALDHRANHTATLNARRVAPAPHLSPDMSSILQTTDVTAHDVTAMLAAMTNPEHGAARP</sequence>
<evidence type="ECO:0000256" key="3">
    <source>
        <dbReference type="ARBA" id="ARBA00023015"/>
    </source>
</evidence>
<evidence type="ECO:0000256" key="2">
    <source>
        <dbReference type="ARBA" id="ARBA00007163"/>
    </source>
</evidence>
<dbReference type="PANTHER" id="PTHR47416:SF8">
    <property type="entry name" value="BASIC-LEUCINE ZIPPER TRANSCRIPTION FACTOR E-RELATED"/>
    <property type="match status" value="1"/>
</dbReference>
<keyword evidence="5" id="KW-0804">Transcription</keyword>
<dbReference type="EMBL" id="KI913154">
    <property type="protein sequence ID" value="ETV72423.1"/>
    <property type="molecule type" value="Genomic_DNA"/>
</dbReference>
<dbReference type="InterPro" id="IPR004827">
    <property type="entry name" value="bZIP"/>
</dbReference>
<keyword evidence="3" id="KW-0805">Transcription regulation</keyword>
<organism evidence="10">
    <name type="scientific">Aphanomyces astaci</name>
    <name type="common">Crayfish plague agent</name>
    <dbReference type="NCBI Taxonomy" id="112090"/>
    <lineage>
        <taxon>Eukaryota</taxon>
        <taxon>Sar</taxon>
        <taxon>Stramenopiles</taxon>
        <taxon>Oomycota</taxon>
        <taxon>Saprolegniomycetes</taxon>
        <taxon>Saprolegniales</taxon>
        <taxon>Verrucalvaceae</taxon>
        <taxon>Aphanomyces</taxon>
    </lineage>
</organism>
<dbReference type="RefSeq" id="XP_009838105.1">
    <property type="nucleotide sequence ID" value="XM_009839803.1"/>
</dbReference>
<dbReference type="VEuPathDB" id="FungiDB:H257_12553"/>
<evidence type="ECO:0000259" key="9">
    <source>
        <dbReference type="PROSITE" id="PS50217"/>
    </source>
</evidence>
<feature type="compositionally biased region" description="Basic and acidic residues" evidence="8">
    <location>
        <begin position="270"/>
        <end position="281"/>
    </location>
</feature>
<dbReference type="PROSITE" id="PS00036">
    <property type="entry name" value="BZIP_BASIC"/>
    <property type="match status" value="1"/>
</dbReference>
<feature type="coiled-coil region" evidence="7">
    <location>
        <begin position="139"/>
        <end position="166"/>
    </location>
</feature>
<feature type="domain" description="BZIP" evidence="9">
    <location>
        <begin position="121"/>
        <end position="159"/>
    </location>
</feature>
<reference evidence="10" key="1">
    <citation type="submission" date="2013-12" db="EMBL/GenBank/DDBJ databases">
        <title>The Genome Sequence of Aphanomyces astaci APO3.</title>
        <authorList>
            <consortium name="The Broad Institute Genomics Platform"/>
            <person name="Russ C."/>
            <person name="Tyler B."/>
            <person name="van West P."/>
            <person name="Dieguez-Uribeondo J."/>
            <person name="Young S.K."/>
            <person name="Zeng Q."/>
            <person name="Gargeya S."/>
            <person name="Fitzgerald M."/>
            <person name="Abouelleil A."/>
            <person name="Alvarado L."/>
            <person name="Chapman S.B."/>
            <person name="Gainer-Dewar J."/>
            <person name="Goldberg J."/>
            <person name="Griggs A."/>
            <person name="Gujja S."/>
            <person name="Hansen M."/>
            <person name="Howarth C."/>
            <person name="Imamovic A."/>
            <person name="Ireland A."/>
            <person name="Larimer J."/>
            <person name="McCowan C."/>
            <person name="Murphy C."/>
            <person name="Pearson M."/>
            <person name="Poon T.W."/>
            <person name="Priest M."/>
            <person name="Roberts A."/>
            <person name="Saif S."/>
            <person name="Shea T."/>
            <person name="Sykes S."/>
            <person name="Wortman J."/>
            <person name="Nusbaum C."/>
            <person name="Birren B."/>
        </authorList>
    </citation>
    <scope>NUCLEOTIDE SEQUENCE [LARGE SCALE GENOMIC DNA]</scope>
    <source>
        <strain evidence="10">APO3</strain>
    </source>
</reference>
<proteinExistence type="inferred from homology"/>
<dbReference type="Gene3D" id="1.20.5.170">
    <property type="match status" value="1"/>
</dbReference>
<dbReference type="GO" id="GO:0005634">
    <property type="term" value="C:nucleus"/>
    <property type="evidence" value="ECO:0007669"/>
    <property type="project" value="UniProtKB-SubCell"/>
</dbReference>